<evidence type="ECO:0000313" key="2">
    <source>
        <dbReference type="EMBL" id="RFC55270.1"/>
    </source>
</evidence>
<feature type="chain" id="PRO_5017738930" description="Orphan protein" evidence="1">
    <location>
        <begin position="25"/>
        <end position="183"/>
    </location>
</feature>
<sequence>MMNLIKACAFATLIIVGFTTSAMAQPNHKPKKVKVVKQSQVKYKKPTRKVVSVRTLPKKTVIVHKGHNYYYANNRFYTQSRGHYIRIAPKVGFKIIVLPSNYRKVHYNNRDYFVVNGIFFKQSQSQYEVVNPEIGTIIYELPDEYEKVEIDGITYYEYANVLYEKIQVDVTRAYEVVGMIEIE</sequence>
<dbReference type="RefSeq" id="WP_116880250.1">
    <property type="nucleotide sequence ID" value="NZ_QURB01000002.1"/>
</dbReference>
<gene>
    <name evidence="2" type="ORF">DXU93_05465</name>
</gene>
<reference evidence="2 3" key="1">
    <citation type="submission" date="2018-08" db="EMBL/GenBank/DDBJ databases">
        <title>The draft genome squence of Brumimicrobium sp. N62.</title>
        <authorList>
            <person name="Du Z.-J."/>
            <person name="Luo H.-R."/>
        </authorList>
    </citation>
    <scope>NUCLEOTIDE SEQUENCE [LARGE SCALE GENOMIC DNA]</scope>
    <source>
        <strain evidence="2 3">N62</strain>
    </source>
</reference>
<dbReference type="Pfam" id="PF20125">
    <property type="entry name" value="DUF6515"/>
    <property type="match status" value="1"/>
</dbReference>
<dbReference type="InterPro" id="IPR045398">
    <property type="entry name" value="DUF6515"/>
</dbReference>
<name>A0A3E1F0E1_9FLAO</name>
<organism evidence="2 3">
    <name type="scientific">Brumimicrobium aurantiacum</name>
    <dbReference type="NCBI Taxonomy" id="1737063"/>
    <lineage>
        <taxon>Bacteria</taxon>
        <taxon>Pseudomonadati</taxon>
        <taxon>Bacteroidota</taxon>
        <taxon>Flavobacteriia</taxon>
        <taxon>Flavobacteriales</taxon>
        <taxon>Crocinitomicaceae</taxon>
        <taxon>Brumimicrobium</taxon>
    </lineage>
</organism>
<dbReference type="Proteomes" id="UP000257127">
    <property type="component" value="Unassembled WGS sequence"/>
</dbReference>
<evidence type="ECO:0008006" key="4">
    <source>
        <dbReference type="Google" id="ProtNLM"/>
    </source>
</evidence>
<comment type="caution">
    <text evidence="2">The sequence shown here is derived from an EMBL/GenBank/DDBJ whole genome shotgun (WGS) entry which is preliminary data.</text>
</comment>
<evidence type="ECO:0000256" key="1">
    <source>
        <dbReference type="SAM" id="SignalP"/>
    </source>
</evidence>
<dbReference type="OrthoDB" id="952191at2"/>
<keyword evidence="1" id="KW-0732">Signal</keyword>
<dbReference type="EMBL" id="QURB01000002">
    <property type="protein sequence ID" value="RFC55270.1"/>
    <property type="molecule type" value="Genomic_DNA"/>
</dbReference>
<protein>
    <recommendedName>
        <fullName evidence="4">Orphan protein</fullName>
    </recommendedName>
</protein>
<keyword evidence="3" id="KW-1185">Reference proteome</keyword>
<dbReference type="AlphaFoldDB" id="A0A3E1F0E1"/>
<proteinExistence type="predicted"/>
<feature type="signal peptide" evidence="1">
    <location>
        <begin position="1"/>
        <end position="24"/>
    </location>
</feature>
<evidence type="ECO:0000313" key="3">
    <source>
        <dbReference type="Proteomes" id="UP000257127"/>
    </source>
</evidence>
<accession>A0A3E1F0E1</accession>